<accession>A0A839IJY4</accession>
<organism evidence="2 3">
    <name type="scientific">Oceanospirillum sediminis</name>
    <dbReference type="NCBI Taxonomy" id="2760088"/>
    <lineage>
        <taxon>Bacteria</taxon>
        <taxon>Pseudomonadati</taxon>
        <taxon>Pseudomonadota</taxon>
        <taxon>Gammaproteobacteria</taxon>
        <taxon>Oceanospirillales</taxon>
        <taxon>Oceanospirillaceae</taxon>
        <taxon>Oceanospirillum</taxon>
    </lineage>
</organism>
<proteinExistence type="predicted"/>
<feature type="region of interest" description="Disordered" evidence="1">
    <location>
        <begin position="1"/>
        <end position="36"/>
    </location>
</feature>
<name>A0A839IJY4_9GAMM</name>
<protein>
    <recommendedName>
        <fullName evidence="4">Leucyl-tRNA synthetase</fullName>
    </recommendedName>
</protein>
<dbReference type="InterPro" id="IPR058510">
    <property type="entry name" value="DUF8197"/>
</dbReference>
<evidence type="ECO:0000313" key="3">
    <source>
        <dbReference type="Proteomes" id="UP000565262"/>
    </source>
</evidence>
<dbReference type="Proteomes" id="UP000565262">
    <property type="component" value="Unassembled WGS sequence"/>
</dbReference>
<evidence type="ECO:0000256" key="1">
    <source>
        <dbReference type="SAM" id="MobiDB-lite"/>
    </source>
</evidence>
<dbReference type="AlphaFoldDB" id="A0A839IJY4"/>
<dbReference type="EMBL" id="JACJFM010000001">
    <property type="protein sequence ID" value="MBB1485211.1"/>
    <property type="molecule type" value="Genomic_DNA"/>
</dbReference>
<comment type="caution">
    <text evidence="2">The sequence shown here is derived from an EMBL/GenBank/DDBJ whole genome shotgun (WGS) entry which is preliminary data.</text>
</comment>
<keyword evidence="3" id="KW-1185">Reference proteome</keyword>
<dbReference type="InterPro" id="IPR058059">
    <property type="entry name" value="PA3496-like"/>
</dbReference>
<sequence>MGRENVSFDSDDEVFDDAQDNLSDEDEAKEVKKGKSMDKRRLIENRLEERRLHKNIDDDYYDFDLDD</sequence>
<feature type="compositionally biased region" description="Acidic residues" evidence="1">
    <location>
        <begin position="9"/>
        <end position="28"/>
    </location>
</feature>
<gene>
    <name evidence="2" type="ORF">H4O21_01070</name>
</gene>
<dbReference type="RefSeq" id="WP_182806983.1">
    <property type="nucleotide sequence ID" value="NZ_JACJFM010000001.1"/>
</dbReference>
<evidence type="ECO:0000313" key="2">
    <source>
        <dbReference type="EMBL" id="MBB1485211.1"/>
    </source>
</evidence>
<dbReference type="NCBIfam" id="NF046101">
    <property type="entry name" value="PA3496_fam"/>
    <property type="match status" value="1"/>
</dbReference>
<reference evidence="2 3" key="1">
    <citation type="submission" date="2020-08" db="EMBL/GenBank/DDBJ databases">
        <title>Oceanospirillum sp. nov. isolated from marine sediment.</title>
        <authorList>
            <person name="Ji X."/>
        </authorList>
    </citation>
    <scope>NUCLEOTIDE SEQUENCE [LARGE SCALE GENOMIC DNA]</scope>
    <source>
        <strain evidence="2 3">D5</strain>
    </source>
</reference>
<dbReference type="Pfam" id="PF26620">
    <property type="entry name" value="DUF8197"/>
    <property type="match status" value="1"/>
</dbReference>
<evidence type="ECO:0008006" key="4">
    <source>
        <dbReference type="Google" id="ProtNLM"/>
    </source>
</evidence>